<dbReference type="SUPFAM" id="SSF63491">
    <property type="entry name" value="BAG domain"/>
    <property type="match status" value="1"/>
</dbReference>
<dbReference type="Gene3D" id="3.30.530.20">
    <property type="match status" value="1"/>
</dbReference>
<dbReference type="PANTHER" id="PTHR19308:SF14">
    <property type="entry name" value="START DOMAIN-CONTAINING PROTEIN"/>
    <property type="match status" value="1"/>
</dbReference>
<feature type="region of interest" description="Disordered" evidence="2">
    <location>
        <begin position="740"/>
        <end position="789"/>
    </location>
</feature>
<evidence type="ECO:0000313" key="7">
    <source>
        <dbReference type="Proteomes" id="UP001139887"/>
    </source>
</evidence>
<dbReference type="CDD" id="cd00177">
    <property type="entry name" value="START"/>
    <property type="match status" value="1"/>
</dbReference>
<keyword evidence="3" id="KW-0812">Transmembrane</keyword>
<feature type="transmembrane region" description="Helical" evidence="3">
    <location>
        <begin position="12"/>
        <end position="30"/>
    </location>
</feature>
<dbReference type="InterPro" id="IPR036533">
    <property type="entry name" value="BAG_dom_sf"/>
</dbReference>
<comment type="caution">
    <text evidence="6">The sequence shown here is derived from an EMBL/GenBank/DDBJ whole genome shotgun (WGS) entry which is preliminary data.</text>
</comment>
<feature type="compositionally biased region" description="Low complexity" evidence="2">
    <location>
        <begin position="518"/>
        <end position="529"/>
    </location>
</feature>
<dbReference type="OrthoDB" id="333905at2759"/>
<dbReference type="Proteomes" id="UP001139887">
    <property type="component" value="Unassembled WGS sequence"/>
</dbReference>
<keyword evidence="7" id="KW-1185">Reference proteome</keyword>
<feature type="coiled-coil region" evidence="1">
    <location>
        <begin position="370"/>
        <end position="451"/>
    </location>
</feature>
<dbReference type="PROSITE" id="PS51035">
    <property type="entry name" value="BAG"/>
    <property type="match status" value="1"/>
</dbReference>
<dbReference type="InterPro" id="IPR002913">
    <property type="entry name" value="START_lipid-bd_dom"/>
</dbReference>
<dbReference type="Pfam" id="PF01852">
    <property type="entry name" value="START"/>
    <property type="match status" value="1"/>
</dbReference>
<evidence type="ECO:0000259" key="4">
    <source>
        <dbReference type="PROSITE" id="PS50848"/>
    </source>
</evidence>
<proteinExistence type="predicted"/>
<dbReference type="GO" id="GO:0008289">
    <property type="term" value="F:lipid binding"/>
    <property type="evidence" value="ECO:0007669"/>
    <property type="project" value="InterPro"/>
</dbReference>
<reference evidence="6" key="1">
    <citation type="submission" date="2022-07" db="EMBL/GenBank/DDBJ databases">
        <title>Phylogenomic reconstructions and comparative analyses of Kickxellomycotina fungi.</title>
        <authorList>
            <person name="Reynolds N.K."/>
            <person name="Stajich J.E."/>
            <person name="Barry K."/>
            <person name="Grigoriev I.V."/>
            <person name="Crous P."/>
            <person name="Smith M.E."/>
        </authorList>
    </citation>
    <scope>NUCLEOTIDE SEQUENCE</scope>
    <source>
        <strain evidence="6">NRRL 1566</strain>
    </source>
</reference>
<feature type="region of interest" description="Disordered" evidence="2">
    <location>
        <begin position="501"/>
        <end position="553"/>
    </location>
</feature>
<protein>
    <recommendedName>
        <fullName evidence="8">BAG domain-containing protein</fullName>
    </recommendedName>
</protein>
<feature type="compositionally biased region" description="Basic and acidic residues" evidence="2">
    <location>
        <begin position="586"/>
        <end position="606"/>
    </location>
</feature>
<feature type="coiled-coil region" evidence="1">
    <location>
        <begin position="810"/>
        <end position="837"/>
    </location>
</feature>
<name>A0A9W8LZV7_9FUNG</name>
<evidence type="ECO:0000313" key="6">
    <source>
        <dbReference type="EMBL" id="KAJ2847874.1"/>
    </source>
</evidence>
<evidence type="ECO:0000256" key="3">
    <source>
        <dbReference type="SAM" id="Phobius"/>
    </source>
</evidence>
<dbReference type="InterPro" id="IPR003103">
    <property type="entry name" value="BAG_domain"/>
</dbReference>
<feature type="compositionally biased region" description="Polar residues" evidence="2">
    <location>
        <begin position="911"/>
        <end position="921"/>
    </location>
</feature>
<feature type="region of interest" description="Disordered" evidence="2">
    <location>
        <begin position="586"/>
        <end position="657"/>
    </location>
</feature>
<feature type="compositionally biased region" description="Basic and acidic residues" evidence="2">
    <location>
        <begin position="506"/>
        <end position="517"/>
    </location>
</feature>
<feature type="compositionally biased region" description="Polar residues" evidence="2">
    <location>
        <begin position="775"/>
        <end position="788"/>
    </location>
</feature>
<evidence type="ECO:0008006" key="8">
    <source>
        <dbReference type="Google" id="ProtNLM"/>
    </source>
</evidence>
<dbReference type="GO" id="GO:0051087">
    <property type="term" value="F:protein-folding chaperone binding"/>
    <property type="evidence" value="ECO:0007669"/>
    <property type="project" value="InterPro"/>
</dbReference>
<feature type="compositionally biased region" description="Basic residues" evidence="2">
    <location>
        <begin position="747"/>
        <end position="773"/>
    </location>
</feature>
<dbReference type="Pfam" id="PF02179">
    <property type="entry name" value="BAG"/>
    <property type="match status" value="1"/>
</dbReference>
<evidence type="ECO:0000256" key="1">
    <source>
        <dbReference type="SAM" id="Coils"/>
    </source>
</evidence>
<feature type="region of interest" description="Disordered" evidence="2">
    <location>
        <begin position="48"/>
        <end position="77"/>
    </location>
</feature>
<feature type="region of interest" description="Disordered" evidence="2">
    <location>
        <begin position="679"/>
        <end position="724"/>
    </location>
</feature>
<feature type="domain" description="BAG" evidence="5">
    <location>
        <begin position="866"/>
        <end position="908"/>
    </location>
</feature>
<dbReference type="InterPro" id="IPR051213">
    <property type="entry name" value="START_lipid_transfer"/>
</dbReference>
<feature type="region of interest" description="Disordered" evidence="2">
    <location>
        <begin position="909"/>
        <end position="936"/>
    </location>
</feature>
<dbReference type="PANTHER" id="PTHR19308">
    <property type="entry name" value="PHOSPHATIDYLCHOLINE TRANSFER PROTEIN"/>
    <property type="match status" value="1"/>
</dbReference>
<dbReference type="AlphaFoldDB" id="A0A9W8LZV7"/>
<feature type="domain" description="START" evidence="4">
    <location>
        <begin position="96"/>
        <end position="295"/>
    </location>
</feature>
<gene>
    <name evidence="6" type="ORF">IWW36_003622</name>
</gene>
<evidence type="ECO:0000259" key="5">
    <source>
        <dbReference type="PROSITE" id="PS51035"/>
    </source>
</evidence>
<dbReference type="Gene3D" id="1.20.58.120">
    <property type="entry name" value="BAG domain"/>
    <property type="match status" value="1"/>
</dbReference>
<keyword evidence="1" id="KW-0175">Coiled coil</keyword>
<dbReference type="SUPFAM" id="SSF55961">
    <property type="entry name" value="Bet v1-like"/>
    <property type="match status" value="1"/>
</dbReference>
<evidence type="ECO:0000256" key="2">
    <source>
        <dbReference type="SAM" id="MobiDB-lite"/>
    </source>
</evidence>
<dbReference type="GO" id="GO:0005737">
    <property type="term" value="C:cytoplasm"/>
    <property type="evidence" value="ECO:0007669"/>
    <property type="project" value="UniProtKB-ARBA"/>
</dbReference>
<feature type="compositionally biased region" description="Low complexity" evidence="2">
    <location>
        <begin position="540"/>
        <end position="552"/>
    </location>
</feature>
<dbReference type="PROSITE" id="PS50848">
    <property type="entry name" value="START"/>
    <property type="match status" value="1"/>
</dbReference>
<organism evidence="6 7">
    <name type="scientific">Coemansia brasiliensis</name>
    <dbReference type="NCBI Taxonomy" id="2650707"/>
    <lineage>
        <taxon>Eukaryota</taxon>
        <taxon>Fungi</taxon>
        <taxon>Fungi incertae sedis</taxon>
        <taxon>Zoopagomycota</taxon>
        <taxon>Kickxellomycotina</taxon>
        <taxon>Kickxellomycetes</taxon>
        <taxon>Kickxellales</taxon>
        <taxon>Kickxellaceae</taxon>
        <taxon>Coemansia</taxon>
    </lineage>
</organism>
<feature type="compositionally biased region" description="Polar residues" evidence="2">
    <location>
        <begin position="48"/>
        <end position="75"/>
    </location>
</feature>
<feature type="compositionally biased region" description="Basic and acidic residues" evidence="2">
    <location>
        <begin position="530"/>
        <end position="539"/>
    </location>
</feature>
<dbReference type="InterPro" id="IPR023393">
    <property type="entry name" value="START-like_dom_sf"/>
</dbReference>
<sequence>MQYPLDRLHYAMFQLLLAIAIPVVVVLSRWPGDGYRLEFARYECQPQTRTESQSNAKQSIGNSHADSKVGSQLRSGQHRYSEQCVDIERKFMQMALSEESDAASSPWMPLTEMKHPYPITVQGHKSKPFCFRVVFYAPTASGTAFDLLASVLRRPEWDELTESTKIIETLGPGDAIHYVKMKPVWPTAARDSLLLSHLAAVQAHSRPGYLNVSMSIQDSRVPEYNQAGIVRMEAGIAGQLITNVTEQEREQLGLASGTWCKVVQVADGDLKGWIPKSVIKFIATQALPRSLTKFFLDDSDTVPIRLFSASNAPQRNQYSAPLARQTPMLRGNRSVPNYPYIRFVNDDDYDGSYPFDAFQDLRSAYSSSSLSRIQEQMREIQRQRAQAQLHRSLLEQQLRAFEQREKELMEYQRQIEQQRKIQAQRAAQLARNAYKNRLKQQEQQMMKAESDDAQRFYPPFQFFDHILNNQMRSQDDFERKRAHKSALSELLDTYFADHSLQQQQQKDIKQASPEKQDSALLSPATSSPSDKQEQREESRSASSEPNEASSSNQLPYVAMHRPYMEPAVLDSVLRVVHDRLDEIAAQEAREKSAESTPLKKEDEEKSPSAAITSPSDNDRVNVDVIEEEPEEEGIQKTKIQRNSPSSKKQKQADDLVEVEEPTDYKRLAQLLRNRVHRLNEDDMFLPPPSPQPSTDSEDSETEDKQDSSKDIPTSMDIDKEHSDSDFANMMDTCKCQLRDMQEAAAKSSKKDKAKRRHHRKYHHRRPKSSKKRAVSGSTDKLDQQQPAPNTIEDYILGTTNLEQASNSAGIRESMGQLQVIERELDQVRRDYSQQLSDTQLSFIADKNGNLRLAYNRGNAVFHAYQEILQKLLLRLDAIPSYGDQQVRSKRRSIVKKIQAIVDSLDQFAADQESSTDLSSEVTPYDDMAADVSSNAE</sequence>
<keyword evidence="3" id="KW-0472">Membrane</keyword>
<accession>A0A9W8LZV7</accession>
<keyword evidence="3" id="KW-1133">Transmembrane helix</keyword>
<dbReference type="EMBL" id="JANBUW010000247">
    <property type="protein sequence ID" value="KAJ2847874.1"/>
    <property type="molecule type" value="Genomic_DNA"/>
</dbReference>